<feature type="region of interest" description="Disordered" evidence="1">
    <location>
        <begin position="1"/>
        <end position="46"/>
    </location>
</feature>
<evidence type="ECO:0000256" key="1">
    <source>
        <dbReference type="SAM" id="MobiDB-lite"/>
    </source>
</evidence>
<dbReference type="Proteomes" id="UP000019277">
    <property type="component" value="Unassembled WGS sequence"/>
</dbReference>
<protein>
    <submittedName>
        <fullName evidence="2">Uncharacterized protein</fullName>
    </submittedName>
</protein>
<name>W7IEA4_9PSEU</name>
<comment type="caution">
    <text evidence="2">The sequence shown here is derived from an EMBL/GenBank/DDBJ whole genome shotgun (WGS) entry which is preliminary data.</text>
</comment>
<accession>W7IEA4</accession>
<reference evidence="2 3" key="1">
    <citation type="journal article" date="2014" name="Genome Announc.">
        <title>Draft Genome Sequence of the Antitrypanosomally Active Sponge-Associated Bacterium Actinokineospora sp. Strain EG49.</title>
        <authorList>
            <person name="Harjes J."/>
            <person name="Ryu T."/>
            <person name="Abdelmohsen U.R."/>
            <person name="Moitinho-Silva L."/>
            <person name="Horn H."/>
            <person name="Ravasi T."/>
            <person name="Hentschel U."/>
        </authorList>
    </citation>
    <scope>NUCLEOTIDE SEQUENCE [LARGE SCALE GENOMIC DNA]</scope>
    <source>
        <strain evidence="2 3">EG49</strain>
    </source>
</reference>
<evidence type="ECO:0000313" key="2">
    <source>
        <dbReference type="EMBL" id="EWC59180.1"/>
    </source>
</evidence>
<proteinExistence type="predicted"/>
<keyword evidence="3" id="KW-1185">Reference proteome</keyword>
<dbReference type="EMBL" id="AYXG01000215">
    <property type="protein sequence ID" value="EWC59180.1"/>
    <property type="molecule type" value="Genomic_DNA"/>
</dbReference>
<feature type="compositionally biased region" description="Polar residues" evidence="1">
    <location>
        <begin position="1"/>
        <end position="14"/>
    </location>
</feature>
<dbReference type="AlphaFoldDB" id="W7IEA4"/>
<evidence type="ECO:0000313" key="3">
    <source>
        <dbReference type="Proteomes" id="UP000019277"/>
    </source>
</evidence>
<organism evidence="2 3">
    <name type="scientific">Actinokineospora spheciospongiae</name>
    <dbReference type="NCBI Taxonomy" id="909613"/>
    <lineage>
        <taxon>Bacteria</taxon>
        <taxon>Bacillati</taxon>
        <taxon>Actinomycetota</taxon>
        <taxon>Actinomycetes</taxon>
        <taxon>Pseudonocardiales</taxon>
        <taxon>Pseudonocardiaceae</taxon>
        <taxon>Actinokineospora</taxon>
    </lineage>
</organism>
<gene>
    <name evidence="2" type="ORF">UO65_5527</name>
</gene>
<feature type="compositionally biased region" description="Low complexity" evidence="1">
    <location>
        <begin position="21"/>
        <end position="31"/>
    </location>
</feature>
<sequence>MVRSRTSVEGQSRGPTWAGPRSGLLSPLRDGGPSGGSSDDEGVVPR</sequence>